<name>A0A1H4BWT5_9BACT</name>
<organism evidence="2 3">
    <name type="scientific">Chitinophaga terrae</name>
    <name type="common">ex Kim and Jung 2007</name>
    <dbReference type="NCBI Taxonomy" id="408074"/>
    <lineage>
        <taxon>Bacteria</taxon>
        <taxon>Pseudomonadati</taxon>
        <taxon>Bacteroidota</taxon>
        <taxon>Chitinophagia</taxon>
        <taxon>Chitinophagales</taxon>
        <taxon>Chitinophagaceae</taxon>
        <taxon>Chitinophaga</taxon>
    </lineage>
</organism>
<evidence type="ECO:0000259" key="1">
    <source>
        <dbReference type="Pfam" id="PF01261"/>
    </source>
</evidence>
<protein>
    <submittedName>
        <fullName evidence="2">Sugar phosphate isomerase/epimerase</fullName>
    </submittedName>
</protein>
<dbReference type="Pfam" id="PF01261">
    <property type="entry name" value="AP_endonuc_2"/>
    <property type="match status" value="1"/>
</dbReference>
<dbReference type="InterPro" id="IPR050312">
    <property type="entry name" value="IolE/XylAMocC-like"/>
</dbReference>
<evidence type="ECO:0000313" key="3">
    <source>
        <dbReference type="Proteomes" id="UP000199656"/>
    </source>
</evidence>
<reference evidence="3" key="1">
    <citation type="submission" date="2016-10" db="EMBL/GenBank/DDBJ databases">
        <authorList>
            <person name="Varghese N."/>
            <person name="Submissions S."/>
        </authorList>
    </citation>
    <scope>NUCLEOTIDE SEQUENCE [LARGE SCALE GENOMIC DNA]</scope>
    <source>
        <strain evidence="3">DSM 23920</strain>
    </source>
</reference>
<dbReference type="AlphaFoldDB" id="A0A1H4BWT5"/>
<dbReference type="SUPFAM" id="SSF51658">
    <property type="entry name" value="Xylose isomerase-like"/>
    <property type="match status" value="1"/>
</dbReference>
<dbReference type="PANTHER" id="PTHR12110">
    <property type="entry name" value="HYDROXYPYRUVATE ISOMERASE"/>
    <property type="match status" value="1"/>
</dbReference>
<keyword evidence="2" id="KW-0413">Isomerase</keyword>
<dbReference type="InterPro" id="IPR013022">
    <property type="entry name" value="Xyl_isomerase-like_TIM-brl"/>
</dbReference>
<keyword evidence="3" id="KW-1185">Reference proteome</keyword>
<dbReference type="STRING" id="408074.SAMN05660909_02293"/>
<proteinExistence type="predicted"/>
<dbReference type="InterPro" id="IPR036237">
    <property type="entry name" value="Xyl_isomerase-like_sf"/>
</dbReference>
<dbReference type="Proteomes" id="UP000199656">
    <property type="component" value="Unassembled WGS sequence"/>
</dbReference>
<dbReference type="EMBL" id="FNRL01000009">
    <property type="protein sequence ID" value="SEA52586.1"/>
    <property type="molecule type" value="Genomic_DNA"/>
</dbReference>
<dbReference type="GO" id="GO:0016853">
    <property type="term" value="F:isomerase activity"/>
    <property type="evidence" value="ECO:0007669"/>
    <property type="project" value="UniProtKB-KW"/>
</dbReference>
<sequence length="338" mass="37493">MRLVTNSPTFTIIFSMQTSRRSFLKQSGLLAGAFLLSDRLAAMTANPALPKKIGLQLFTLRDQLAKDATSTLAKVAAVGYQEVETFYDFSAGDGKFWGLTPKALNAVLQQYKLSTPSGHYQLNDYLTRGNGKADALQPQIELATALGQQYFIVPVLPLGLWDKKLTSADYGFMASQLNKAGEACKKANLRIGYHNHYWEFKQLADTKQTGYDILLKETDPNLVSFELDLFWAVKSGKDPVSIFKEAPGRFVSWHVKDMDKKNTGSLTGAGTENKTSMQLLSGVSFAEVGTGSINFRKIFDQAKLAGVKHLFVEQDKITINPYVSITKSYQYVKNVLLK</sequence>
<dbReference type="PANTHER" id="PTHR12110:SF41">
    <property type="entry name" value="INOSOSE DEHYDRATASE"/>
    <property type="match status" value="1"/>
</dbReference>
<dbReference type="Gene3D" id="3.20.20.150">
    <property type="entry name" value="Divalent-metal-dependent TIM barrel enzymes"/>
    <property type="match status" value="1"/>
</dbReference>
<feature type="domain" description="Xylose isomerase-like TIM barrel" evidence="1">
    <location>
        <begin position="72"/>
        <end position="307"/>
    </location>
</feature>
<evidence type="ECO:0000313" key="2">
    <source>
        <dbReference type="EMBL" id="SEA52586.1"/>
    </source>
</evidence>
<accession>A0A1H4BWT5</accession>
<gene>
    <name evidence="2" type="ORF">SAMN05660909_02293</name>
</gene>